<dbReference type="Gene3D" id="3.40.50.10810">
    <property type="entry name" value="Tandem AAA-ATPase domain"/>
    <property type="match status" value="2"/>
</dbReference>
<keyword evidence="3" id="KW-0347">Helicase</keyword>
<dbReference type="InterPro" id="IPR038718">
    <property type="entry name" value="SNF2-like_sf"/>
</dbReference>
<keyword evidence="7" id="KW-0614">Plasmid</keyword>
<dbReference type="GO" id="GO:0005524">
    <property type="term" value="F:ATP binding"/>
    <property type="evidence" value="ECO:0007669"/>
    <property type="project" value="UniProtKB-KW"/>
</dbReference>
<geneLocation type="plasmid" evidence="7">
    <name>pTSY</name>
</geneLocation>
<keyword evidence="5" id="KW-0175">Coiled coil</keyword>
<dbReference type="Pfam" id="PF00176">
    <property type="entry name" value="SNF2-rel_dom"/>
    <property type="match status" value="2"/>
</dbReference>
<dbReference type="PROSITE" id="PS51194">
    <property type="entry name" value="HELICASE_CTER"/>
    <property type="match status" value="1"/>
</dbReference>
<dbReference type="PANTHER" id="PTHR45766">
    <property type="entry name" value="DNA ANNEALING HELICASE AND ENDONUCLEASE ZRANB3 FAMILY MEMBER"/>
    <property type="match status" value="1"/>
</dbReference>
<dbReference type="HOGENOM" id="CLU_364023_0_0_7"/>
<keyword evidence="2" id="KW-0378">Hydrolase</keyword>
<dbReference type="CDD" id="cd18793">
    <property type="entry name" value="SF2_C_SNF"/>
    <property type="match status" value="1"/>
</dbReference>
<dbReference type="Gene3D" id="3.40.50.300">
    <property type="entry name" value="P-loop containing nucleotide triphosphate hydrolases"/>
    <property type="match status" value="1"/>
</dbReference>
<dbReference type="EMBL" id="AZHW01000025">
    <property type="protein sequence ID" value="ETX03589.1"/>
    <property type="molecule type" value="Genomic_DNA"/>
</dbReference>
<reference evidence="7 8" key="1">
    <citation type="journal article" date="2014" name="Nature">
        <title>An environmental bacterial taxon with a large and distinct metabolic repertoire.</title>
        <authorList>
            <person name="Wilson M.C."/>
            <person name="Mori T."/>
            <person name="Ruckert C."/>
            <person name="Uria A.R."/>
            <person name="Helf M.J."/>
            <person name="Takada K."/>
            <person name="Gernert C."/>
            <person name="Steffens U.A."/>
            <person name="Heycke N."/>
            <person name="Schmitt S."/>
            <person name="Rinke C."/>
            <person name="Helfrich E.J."/>
            <person name="Brachmann A.O."/>
            <person name="Gurgui C."/>
            <person name="Wakimoto T."/>
            <person name="Kracht M."/>
            <person name="Crusemann M."/>
            <person name="Hentschel U."/>
            <person name="Abe I."/>
            <person name="Matsunaga S."/>
            <person name="Kalinowski J."/>
            <person name="Takeyama H."/>
            <person name="Piel J."/>
        </authorList>
    </citation>
    <scope>NUCLEOTIDE SEQUENCE [LARGE SCALE GENOMIC DNA]</scope>
    <source>
        <strain evidence="8">TSY1</strain>
        <plasmid evidence="7">pTSY</plasmid>
    </source>
</reference>
<feature type="coiled-coil region" evidence="5">
    <location>
        <begin position="257"/>
        <end position="286"/>
    </location>
</feature>
<name>W4LZR5_ENTF1</name>
<dbReference type="SMART" id="SM00490">
    <property type="entry name" value="HELICc"/>
    <property type="match status" value="1"/>
</dbReference>
<keyword evidence="1" id="KW-0547">Nucleotide-binding</keyword>
<sequence>MANPAPRKEYLVPQRPSWVHLPTKAVRVPECFASQLLVMARAWDDGQDQPEPVASEAMLIEQLEGLSLEQLLELQDQLDGIIKAKREATRDRRLEQAILYLADRCDGAAEQDGAGFNKFDARFGHWLAQTLEAGWPLSRHFAEAGLRMVHKYRQQLEIGGLSVPEWPAIAHQYADAAPRGAGADAPAAERRIELAGDRIAVYSPYDKTGGFQRTARSIEDYAFEKHPKPHWHWPIRRLLPILAAFPERDGYVIDPALEGVSLQLEAEQAEVRAAKEAQAHQQARELLDLIEAAQLDAPLPNGWTLYDHQRSGVEWLLAHRQGGIYRGGILADHMGLGKTLEALVAAKALQRTRDCRVFVVCPASLRSVWAQEAANVEVSIEIFSWAKLPKPLDHAPYLLIGDEAHYIQDSRSKRTQGFLELAQAQTCVAVWALTGTPLKNGRPINLYPLLAACDHPLSHDRLHYHKHYCAGYNRPLGRKGSVWDVSGAAHLDELAAETGDVILRRTKADCLDLPPKIRQRKPAELEAKASRAYHQDIAKRVADYRRRAQDGEVDPDAEALVTLNILRQVGSRYKVSAAVELAESLLEQGEAVVIFTEFVDSARQLHEALGGELLTGETPAEERQPMVERFQSGASRVWVSTIRAGGVGLTLTAASHVLLVDRPWTPGDAEQAEDRCHRIGQVHTVSAFWLQLGLIDEAIDQLLEHKSERIELVLKGKRKTLRGVSTPQELAKALLAML</sequence>
<comment type="caution">
    <text evidence="7">The sequence shown here is derived from an EMBL/GenBank/DDBJ whole genome shotgun (WGS) entry which is preliminary data.</text>
</comment>
<dbReference type="InterPro" id="IPR001650">
    <property type="entry name" value="Helicase_C-like"/>
</dbReference>
<evidence type="ECO:0000259" key="6">
    <source>
        <dbReference type="PROSITE" id="PS51194"/>
    </source>
</evidence>
<accession>W4LZR5</accession>
<evidence type="ECO:0000313" key="8">
    <source>
        <dbReference type="Proteomes" id="UP000019141"/>
    </source>
</evidence>
<dbReference type="Pfam" id="PF00271">
    <property type="entry name" value="Helicase_C"/>
    <property type="match status" value="1"/>
</dbReference>
<gene>
    <name evidence="7" type="ORF">ETSY1_46825</name>
</gene>
<proteinExistence type="predicted"/>
<feature type="domain" description="Helicase C-terminal" evidence="6">
    <location>
        <begin position="577"/>
        <end position="725"/>
    </location>
</feature>
<dbReference type="GO" id="GO:0004520">
    <property type="term" value="F:DNA endonuclease activity"/>
    <property type="evidence" value="ECO:0007669"/>
    <property type="project" value="TreeGrafter"/>
</dbReference>
<dbReference type="GO" id="GO:0016787">
    <property type="term" value="F:hydrolase activity"/>
    <property type="evidence" value="ECO:0007669"/>
    <property type="project" value="UniProtKB-KW"/>
</dbReference>
<dbReference type="PATRIC" id="fig|1429438.4.peg.138"/>
<evidence type="ECO:0000256" key="2">
    <source>
        <dbReference type="ARBA" id="ARBA00022801"/>
    </source>
</evidence>
<dbReference type="GO" id="GO:0031297">
    <property type="term" value="P:replication fork processing"/>
    <property type="evidence" value="ECO:0007669"/>
    <property type="project" value="TreeGrafter"/>
</dbReference>
<evidence type="ECO:0000256" key="3">
    <source>
        <dbReference type="ARBA" id="ARBA00022806"/>
    </source>
</evidence>
<evidence type="ECO:0000256" key="4">
    <source>
        <dbReference type="ARBA" id="ARBA00022840"/>
    </source>
</evidence>
<protein>
    <recommendedName>
        <fullName evidence="6">Helicase C-terminal domain-containing protein</fullName>
    </recommendedName>
</protein>
<dbReference type="SMART" id="SM00487">
    <property type="entry name" value="DEXDc"/>
    <property type="match status" value="1"/>
</dbReference>
<dbReference type="PANTHER" id="PTHR45766:SF3">
    <property type="entry name" value="DNA ANNEALING HELICASE AND ENDONUCLEASE ZRANB3"/>
    <property type="match status" value="1"/>
</dbReference>
<keyword evidence="8" id="KW-1185">Reference proteome</keyword>
<evidence type="ECO:0000256" key="1">
    <source>
        <dbReference type="ARBA" id="ARBA00022741"/>
    </source>
</evidence>
<dbReference type="InterPro" id="IPR014001">
    <property type="entry name" value="Helicase_ATP-bd"/>
</dbReference>
<evidence type="ECO:0000313" key="7">
    <source>
        <dbReference type="EMBL" id="ETX03589.1"/>
    </source>
</evidence>
<dbReference type="InterPro" id="IPR027417">
    <property type="entry name" value="P-loop_NTPase"/>
</dbReference>
<dbReference type="InterPro" id="IPR000330">
    <property type="entry name" value="SNF2_N"/>
</dbReference>
<dbReference type="GO" id="GO:0006281">
    <property type="term" value="P:DNA repair"/>
    <property type="evidence" value="ECO:0007669"/>
    <property type="project" value="TreeGrafter"/>
</dbReference>
<organism evidence="7 8">
    <name type="scientific">Entotheonella factor</name>
    <dbReference type="NCBI Taxonomy" id="1429438"/>
    <lineage>
        <taxon>Bacteria</taxon>
        <taxon>Pseudomonadati</taxon>
        <taxon>Nitrospinota/Tectimicrobiota group</taxon>
        <taxon>Candidatus Tectimicrobiota</taxon>
        <taxon>Candidatus Entotheonellia</taxon>
        <taxon>Candidatus Entotheonellales</taxon>
        <taxon>Candidatus Entotheonellaceae</taxon>
        <taxon>Candidatus Entotheonella</taxon>
    </lineage>
</organism>
<evidence type="ECO:0000256" key="5">
    <source>
        <dbReference type="SAM" id="Coils"/>
    </source>
</evidence>
<keyword evidence="4" id="KW-0067">ATP-binding</keyword>
<dbReference type="SUPFAM" id="SSF52540">
    <property type="entry name" value="P-loop containing nucleoside triphosphate hydrolases"/>
    <property type="match status" value="2"/>
</dbReference>
<dbReference type="GO" id="GO:0004386">
    <property type="term" value="F:helicase activity"/>
    <property type="evidence" value="ECO:0007669"/>
    <property type="project" value="UniProtKB-KW"/>
</dbReference>
<dbReference type="Proteomes" id="UP000019141">
    <property type="component" value="Unassembled WGS sequence"/>
</dbReference>
<dbReference type="AlphaFoldDB" id="W4LZR5"/>
<dbReference type="InterPro" id="IPR049730">
    <property type="entry name" value="SNF2/RAD54-like_C"/>
</dbReference>